<evidence type="ECO:0000256" key="2">
    <source>
        <dbReference type="ARBA" id="ARBA00010992"/>
    </source>
</evidence>
<dbReference type="OrthoDB" id="1921346at2759"/>
<dbReference type="Proteomes" id="UP000825935">
    <property type="component" value="Chromosome 26"/>
</dbReference>
<dbReference type="SUPFAM" id="SSF103473">
    <property type="entry name" value="MFS general substrate transporter"/>
    <property type="match status" value="1"/>
</dbReference>
<feature type="transmembrane region" description="Helical" evidence="9">
    <location>
        <begin position="459"/>
        <end position="483"/>
    </location>
</feature>
<feature type="transmembrane region" description="Helical" evidence="9">
    <location>
        <begin position="304"/>
        <end position="326"/>
    </location>
</feature>
<proteinExistence type="inferred from homology"/>
<dbReference type="EMBL" id="CM035431">
    <property type="protein sequence ID" value="KAH7297134.1"/>
    <property type="molecule type" value="Genomic_DNA"/>
</dbReference>
<dbReference type="InterPro" id="IPR050814">
    <property type="entry name" value="Myo-inositol_Transporter"/>
</dbReference>
<dbReference type="PRINTS" id="PR00171">
    <property type="entry name" value="SUGRTRNSPORT"/>
</dbReference>
<feature type="transmembrane region" description="Helical" evidence="9">
    <location>
        <begin position="75"/>
        <end position="97"/>
    </location>
</feature>
<dbReference type="InterPro" id="IPR005828">
    <property type="entry name" value="MFS_sugar_transport-like"/>
</dbReference>
<evidence type="ECO:0000256" key="1">
    <source>
        <dbReference type="ARBA" id="ARBA00004141"/>
    </source>
</evidence>
<evidence type="ECO:0000313" key="12">
    <source>
        <dbReference type="Proteomes" id="UP000825935"/>
    </source>
</evidence>
<dbReference type="Gene3D" id="1.20.1250.20">
    <property type="entry name" value="MFS general substrate transporter like domains"/>
    <property type="match status" value="1"/>
</dbReference>
<dbReference type="OMA" id="QMTGANV"/>
<comment type="similarity">
    <text evidence="2 7">Belongs to the major facilitator superfamily. Sugar transporter (TC 2.A.1.1) family.</text>
</comment>
<dbReference type="InterPro" id="IPR020846">
    <property type="entry name" value="MFS_dom"/>
</dbReference>
<feature type="transmembrane region" description="Helical" evidence="9">
    <location>
        <begin position="160"/>
        <end position="186"/>
    </location>
</feature>
<keyword evidence="3 7" id="KW-0813">Transport</keyword>
<protein>
    <recommendedName>
        <fullName evidence="10">Major facilitator superfamily (MFS) profile domain-containing protein</fullName>
    </recommendedName>
</protein>
<keyword evidence="4 9" id="KW-0812">Transmembrane</keyword>
<feature type="transmembrane region" description="Helical" evidence="9">
    <location>
        <begin position="30"/>
        <end position="63"/>
    </location>
</feature>
<evidence type="ECO:0000256" key="3">
    <source>
        <dbReference type="ARBA" id="ARBA00022448"/>
    </source>
</evidence>
<dbReference type="AlphaFoldDB" id="A0A8T2RNV2"/>
<evidence type="ECO:0000256" key="5">
    <source>
        <dbReference type="ARBA" id="ARBA00022989"/>
    </source>
</evidence>
<evidence type="ECO:0000256" key="7">
    <source>
        <dbReference type="RuleBase" id="RU003346"/>
    </source>
</evidence>
<comment type="caution">
    <text evidence="11">The sequence shown here is derived from an EMBL/GenBank/DDBJ whole genome shotgun (WGS) entry which is preliminary data.</text>
</comment>
<dbReference type="GO" id="GO:0022857">
    <property type="term" value="F:transmembrane transporter activity"/>
    <property type="evidence" value="ECO:0007669"/>
    <property type="project" value="InterPro"/>
</dbReference>
<dbReference type="EMBL" id="CM035431">
    <property type="protein sequence ID" value="KAH7297133.1"/>
    <property type="molecule type" value="Genomic_DNA"/>
</dbReference>
<organism evidence="11 12">
    <name type="scientific">Ceratopteris richardii</name>
    <name type="common">Triangle waterfern</name>
    <dbReference type="NCBI Taxonomy" id="49495"/>
    <lineage>
        <taxon>Eukaryota</taxon>
        <taxon>Viridiplantae</taxon>
        <taxon>Streptophyta</taxon>
        <taxon>Embryophyta</taxon>
        <taxon>Tracheophyta</taxon>
        <taxon>Polypodiopsida</taxon>
        <taxon>Polypodiidae</taxon>
        <taxon>Polypodiales</taxon>
        <taxon>Pteridineae</taxon>
        <taxon>Pteridaceae</taxon>
        <taxon>Parkerioideae</taxon>
        <taxon>Ceratopteris</taxon>
    </lineage>
</organism>
<feature type="transmembrane region" description="Helical" evidence="9">
    <location>
        <begin position="346"/>
        <end position="365"/>
    </location>
</feature>
<feature type="transmembrane region" description="Helical" evidence="9">
    <location>
        <begin position="192"/>
        <end position="214"/>
    </location>
</feature>
<dbReference type="InterPro" id="IPR036259">
    <property type="entry name" value="MFS_trans_sf"/>
</dbReference>
<evidence type="ECO:0000256" key="4">
    <source>
        <dbReference type="ARBA" id="ARBA00022692"/>
    </source>
</evidence>
<reference evidence="11" key="1">
    <citation type="submission" date="2021-08" db="EMBL/GenBank/DDBJ databases">
        <title>WGS assembly of Ceratopteris richardii.</title>
        <authorList>
            <person name="Marchant D.B."/>
            <person name="Chen G."/>
            <person name="Jenkins J."/>
            <person name="Shu S."/>
            <person name="Leebens-Mack J."/>
            <person name="Grimwood J."/>
            <person name="Schmutz J."/>
            <person name="Soltis P."/>
            <person name="Soltis D."/>
            <person name="Chen Z.-H."/>
        </authorList>
    </citation>
    <scope>NUCLEOTIDE SEQUENCE</scope>
    <source>
        <strain evidence="11">Whitten #5841</strain>
        <tissue evidence="11">Leaf</tissue>
    </source>
</reference>
<feature type="transmembrane region" description="Helical" evidence="9">
    <location>
        <begin position="489"/>
        <end position="510"/>
    </location>
</feature>
<accession>A0A8T2RNV2</accession>
<evidence type="ECO:0000256" key="8">
    <source>
        <dbReference type="SAM" id="MobiDB-lite"/>
    </source>
</evidence>
<dbReference type="Pfam" id="PF00083">
    <property type="entry name" value="Sugar_tr"/>
    <property type="match status" value="1"/>
</dbReference>
<feature type="transmembrane region" description="Helical" evidence="9">
    <location>
        <begin position="104"/>
        <end position="122"/>
    </location>
</feature>
<feature type="transmembrane region" description="Helical" evidence="9">
    <location>
        <begin position="372"/>
        <end position="394"/>
    </location>
</feature>
<dbReference type="PANTHER" id="PTHR48020:SF49">
    <property type="entry name" value="SUGAR TRANSPORTER"/>
    <property type="match status" value="1"/>
</dbReference>
<comment type="subcellular location">
    <subcellularLocation>
        <location evidence="1">Membrane</location>
        <topology evidence="1">Multi-pass membrane protein</topology>
    </subcellularLocation>
</comment>
<dbReference type="PANTHER" id="PTHR48020">
    <property type="entry name" value="PROTON MYO-INOSITOL COTRANSPORTER"/>
    <property type="match status" value="1"/>
</dbReference>
<feature type="domain" description="Major facilitator superfamily (MFS) profile" evidence="10">
    <location>
        <begin position="37"/>
        <end position="514"/>
    </location>
</feature>
<dbReference type="GO" id="GO:0016020">
    <property type="term" value="C:membrane"/>
    <property type="evidence" value="ECO:0007669"/>
    <property type="project" value="UniProtKB-SubCell"/>
</dbReference>
<feature type="region of interest" description="Disordered" evidence="8">
    <location>
        <begin position="1"/>
        <end position="20"/>
    </location>
</feature>
<evidence type="ECO:0000256" key="6">
    <source>
        <dbReference type="ARBA" id="ARBA00023136"/>
    </source>
</evidence>
<name>A0A8T2RNV2_CERRI</name>
<dbReference type="InterPro" id="IPR005829">
    <property type="entry name" value="Sugar_transporter_CS"/>
</dbReference>
<evidence type="ECO:0000259" key="10">
    <source>
        <dbReference type="PROSITE" id="PS50850"/>
    </source>
</evidence>
<dbReference type="PROSITE" id="PS00217">
    <property type="entry name" value="SUGAR_TRANSPORT_2"/>
    <property type="match status" value="1"/>
</dbReference>
<keyword evidence="6 9" id="KW-0472">Membrane</keyword>
<evidence type="ECO:0000313" key="11">
    <source>
        <dbReference type="EMBL" id="KAH7297133.1"/>
    </source>
</evidence>
<feature type="compositionally biased region" description="Basic and acidic residues" evidence="8">
    <location>
        <begin position="11"/>
        <end position="20"/>
    </location>
</feature>
<keyword evidence="12" id="KW-1185">Reference proteome</keyword>
<dbReference type="InterPro" id="IPR003663">
    <property type="entry name" value="Sugar/inositol_transpt"/>
</dbReference>
<dbReference type="PROSITE" id="PS50850">
    <property type="entry name" value="MFS"/>
    <property type="match status" value="1"/>
</dbReference>
<evidence type="ECO:0000256" key="9">
    <source>
        <dbReference type="SAM" id="Phobius"/>
    </source>
</evidence>
<dbReference type="NCBIfam" id="TIGR00879">
    <property type="entry name" value="SP"/>
    <property type="match status" value="1"/>
</dbReference>
<feature type="transmembrane region" description="Helical" evidence="9">
    <location>
        <begin position="128"/>
        <end position="148"/>
    </location>
</feature>
<keyword evidence="5 9" id="KW-1133">Transmembrane helix</keyword>
<gene>
    <name evidence="11" type="ORF">KP509_26G055300</name>
</gene>
<sequence length="545" mass="57678">MATSSPPPYSESKELEPTSLRKDARNQKQLGFFTWFCVLLSTVSAMLMGYDIGIMSSAILFIQEELNLSLFEEEVIVGSLNLFAAVGSLGAGFIANFLGRRKALLISSALFLVGAVILAASVNFGWLVVGRLLTGLGVGFAMMIAPLYSAEISPATVRGFLVSFTEVFVNVGILLGYVIGFAFQFLSSAYNWRLMLGAGALPAIFLAVGALFVLPESPRWLVLQGRNEEAKHVLIDVVCGKDEVEAQQRLEEIITANEEEGGGAGCGCFSGGTKKSSNSSSGKSPLGSFLSDLRRFLTSPLARMYVIAIGVNFFQQASGIDALVYYSPVVFKQAGVHDKIGKLGATVGMGVVKLAFVFVATYLLDHVGRKKLLYVSASGVIACLTTVAVTFVLLGLNSAKGDSLIGVSDQKAETARSSAAGEAVTIAAILAYVAFFSVGFGPISYVLTSEIFPLRHRSTAVGVSVFVNRAVSGTVALTFLSIAKAITPAGIFGLFAGITTVSLLFVWLMVPETKGRTLEDIAHLFASSSHQGEGSRDVELAPATK</sequence>
<feature type="transmembrane region" description="Helical" evidence="9">
    <location>
        <begin position="423"/>
        <end position="447"/>
    </location>
</feature>